<evidence type="ECO:0000256" key="2">
    <source>
        <dbReference type="ARBA" id="ARBA00023004"/>
    </source>
</evidence>
<comment type="similarity">
    <text evidence="1 7 8">Belongs to the ferrochelatase family.</text>
</comment>
<dbReference type="AlphaFoldDB" id="A0A1M6P874"/>
<feature type="region of interest" description="Disordered" evidence="9">
    <location>
        <begin position="421"/>
        <end position="443"/>
    </location>
</feature>
<evidence type="ECO:0000256" key="1">
    <source>
        <dbReference type="ARBA" id="ARBA00007718"/>
    </source>
</evidence>
<keyword evidence="7" id="KW-0963">Cytoplasm</keyword>
<dbReference type="GO" id="GO:0046872">
    <property type="term" value="F:metal ion binding"/>
    <property type="evidence" value="ECO:0007669"/>
    <property type="project" value="UniProtKB-KW"/>
</dbReference>
<comment type="subcellular location">
    <subcellularLocation>
        <location evidence="7">Cytoplasm</location>
    </subcellularLocation>
</comment>
<proteinExistence type="inferred from homology"/>
<keyword evidence="7" id="KW-0479">Metal-binding</keyword>
<dbReference type="SUPFAM" id="SSF53800">
    <property type="entry name" value="Chelatase"/>
    <property type="match status" value="1"/>
</dbReference>
<dbReference type="NCBIfam" id="TIGR00109">
    <property type="entry name" value="hemH"/>
    <property type="match status" value="1"/>
</dbReference>
<name>A0A1M6P874_9BACT</name>
<dbReference type="Pfam" id="PF00762">
    <property type="entry name" value="Ferrochelatase"/>
    <property type="match status" value="1"/>
</dbReference>
<evidence type="ECO:0000256" key="7">
    <source>
        <dbReference type="HAMAP-Rule" id="MF_00323"/>
    </source>
</evidence>
<evidence type="ECO:0000256" key="8">
    <source>
        <dbReference type="RuleBase" id="RU004185"/>
    </source>
</evidence>
<dbReference type="InterPro" id="IPR033659">
    <property type="entry name" value="Ferrochelatase_N"/>
</dbReference>
<dbReference type="RefSeq" id="WP_072713862.1">
    <property type="nucleotide sequence ID" value="NZ_FRAU01000001.1"/>
</dbReference>
<dbReference type="STRING" id="633813.SAMN04488087_0071"/>
<dbReference type="GO" id="GO:0004325">
    <property type="term" value="F:ferrochelatase activity"/>
    <property type="evidence" value="ECO:0007669"/>
    <property type="project" value="UniProtKB-UniRule"/>
</dbReference>
<keyword evidence="5 7" id="KW-0627">Porphyrin biosynthesis</keyword>
<dbReference type="GO" id="GO:0006783">
    <property type="term" value="P:heme biosynthetic process"/>
    <property type="evidence" value="ECO:0007669"/>
    <property type="project" value="UniProtKB-UniRule"/>
</dbReference>
<comment type="function">
    <text evidence="7">Catalyzes the ferrous insertion into protoporphyrin IX.</text>
</comment>
<keyword evidence="2 7" id="KW-0408">Iron</keyword>
<evidence type="ECO:0000256" key="9">
    <source>
        <dbReference type="SAM" id="MobiDB-lite"/>
    </source>
</evidence>
<dbReference type="CDD" id="cd03411">
    <property type="entry name" value="Ferrochelatase_N"/>
    <property type="match status" value="1"/>
</dbReference>
<dbReference type="Gene3D" id="3.40.50.1400">
    <property type="match status" value="2"/>
</dbReference>
<dbReference type="GO" id="GO:0005737">
    <property type="term" value="C:cytoplasm"/>
    <property type="evidence" value="ECO:0007669"/>
    <property type="project" value="UniProtKB-SubCell"/>
</dbReference>
<evidence type="ECO:0000313" key="10">
    <source>
        <dbReference type="EMBL" id="SHK04123.1"/>
    </source>
</evidence>
<feature type="binding site" evidence="7">
    <location>
        <position position="315"/>
    </location>
    <ligand>
        <name>Fe(2+)</name>
        <dbReference type="ChEBI" id="CHEBI:29033"/>
    </ligand>
</feature>
<sequence length="443" mass="50304">MTPRQFLQLYRYDDRLVRGGYFSSAPLPVNSGETVGVVLLNLGGPEHVEDVEPFLYNLFMDPAIIDIPLKGIARHWLCRLIARLRAKKVGKDYELIGGGSPLNRLTREQAQALERLLNRRFGQPAGVHFRTYVAMRYWHPFSEEAARQMQTEGVDKVVLLPLYPQYSKTTTGSSLLYWWMLEQTGEIPRWPTTYIYEYAAHPKYIQALSERIDEALQRFPKGMRAEVHLVFSAHGTPLLEMKERRDPYCCLIHSTVDRVMAYRKHDLPYHVSFQSKVGPGEWLTPSTPDKLAELAQQGVRAVLMVPVAFVTDHIETSFELDIEVREEAEQLGITHYEVMPALNCHPLFIEALAEVTVAQLQLPISPATPGASGDGVSTAPAYPLRPLDELPRYHPRVRKTRCHQCEHITEARCWIPSECEPARERAESTAPPKPSVSSKRPAS</sequence>
<dbReference type="UniPathway" id="UPA00252">
    <property type="reaction ID" value="UER00325"/>
</dbReference>
<gene>
    <name evidence="7" type="primary">hemH</name>
    <name evidence="10" type="ORF">SAMN04488087_0071</name>
</gene>
<keyword evidence="3 7" id="KW-0350">Heme biosynthesis</keyword>
<comment type="pathway">
    <text evidence="7">Porphyrin-containing compound metabolism; protoheme biosynthesis; protoheme from protoporphyrin-IX: step 1/1.</text>
</comment>
<dbReference type="HAMAP" id="MF_00323">
    <property type="entry name" value="Ferrochelatase"/>
    <property type="match status" value="1"/>
</dbReference>
<evidence type="ECO:0000256" key="4">
    <source>
        <dbReference type="ARBA" id="ARBA00023239"/>
    </source>
</evidence>
<dbReference type="EMBL" id="FRAU01000001">
    <property type="protein sequence ID" value="SHK04123.1"/>
    <property type="molecule type" value="Genomic_DNA"/>
</dbReference>
<dbReference type="InterPro" id="IPR033644">
    <property type="entry name" value="Ferrochelatase_C"/>
</dbReference>
<dbReference type="InterPro" id="IPR001015">
    <property type="entry name" value="Ferrochelatase"/>
</dbReference>
<dbReference type="Proteomes" id="UP000185812">
    <property type="component" value="Unassembled WGS sequence"/>
</dbReference>
<dbReference type="PANTHER" id="PTHR11108">
    <property type="entry name" value="FERROCHELATASE"/>
    <property type="match status" value="1"/>
</dbReference>
<comment type="catalytic activity">
    <reaction evidence="7">
        <text>heme b + 2 H(+) = protoporphyrin IX + Fe(2+)</text>
        <dbReference type="Rhea" id="RHEA:22584"/>
        <dbReference type="ChEBI" id="CHEBI:15378"/>
        <dbReference type="ChEBI" id="CHEBI:29033"/>
        <dbReference type="ChEBI" id="CHEBI:57306"/>
        <dbReference type="ChEBI" id="CHEBI:60344"/>
        <dbReference type="EC" id="4.98.1.1"/>
    </reaction>
</comment>
<accession>A0A1M6P874</accession>
<keyword evidence="11" id="KW-1185">Reference proteome</keyword>
<protein>
    <recommendedName>
        <fullName evidence="7">Ferrochelatase</fullName>
        <ecNumber evidence="7">4.98.1.1</ecNumber>
    </recommendedName>
    <alternativeName>
        <fullName evidence="7">Heme synthase</fullName>
    </alternativeName>
    <alternativeName>
        <fullName evidence="7">Protoheme ferro-lyase</fullName>
    </alternativeName>
</protein>
<dbReference type="OrthoDB" id="9809741at2"/>
<dbReference type="EC" id="4.98.1.1" evidence="7"/>
<dbReference type="CDD" id="cd00419">
    <property type="entry name" value="Ferrochelatase_C"/>
    <property type="match status" value="1"/>
</dbReference>
<evidence type="ECO:0000256" key="5">
    <source>
        <dbReference type="ARBA" id="ARBA00023244"/>
    </source>
</evidence>
<reference evidence="11" key="1">
    <citation type="submission" date="2016-11" db="EMBL/GenBank/DDBJ databases">
        <authorList>
            <person name="Varghese N."/>
            <person name="Submissions S."/>
        </authorList>
    </citation>
    <scope>NUCLEOTIDE SEQUENCE [LARGE SCALE GENOMIC DNA]</scope>
    <source>
        <strain evidence="11">DSM 22212</strain>
    </source>
</reference>
<evidence type="ECO:0000313" key="11">
    <source>
        <dbReference type="Proteomes" id="UP000185812"/>
    </source>
</evidence>
<dbReference type="PANTHER" id="PTHR11108:SF1">
    <property type="entry name" value="FERROCHELATASE, MITOCHONDRIAL"/>
    <property type="match status" value="1"/>
</dbReference>
<feature type="binding site" evidence="7">
    <location>
        <position position="234"/>
    </location>
    <ligand>
        <name>Fe(2+)</name>
        <dbReference type="ChEBI" id="CHEBI:29033"/>
    </ligand>
</feature>
<evidence type="ECO:0000256" key="6">
    <source>
        <dbReference type="ARBA" id="ARBA00024536"/>
    </source>
</evidence>
<keyword evidence="4 7" id="KW-0456">Lyase</keyword>
<evidence type="ECO:0000256" key="3">
    <source>
        <dbReference type="ARBA" id="ARBA00023133"/>
    </source>
</evidence>
<comment type="catalytic activity">
    <reaction evidence="6">
        <text>Fe-coproporphyrin III + 2 H(+) = coproporphyrin III + Fe(2+)</text>
        <dbReference type="Rhea" id="RHEA:49572"/>
        <dbReference type="ChEBI" id="CHEBI:15378"/>
        <dbReference type="ChEBI" id="CHEBI:29033"/>
        <dbReference type="ChEBI" id="CHEBI:68438"/>
        <dbReference type="ChEBI" id="CHEBI:131725"/>
        <dbReference type="EC" id="4.99.1.9"/>
    </reaction>
    <physiologicalReaction direction="right-to-left" evidence="6">
        <dbReference type="Rhea" id="RHEA:49574"/>
    </physiologicalReaction>
</comment>
<organism evidence="10 11">
    <name type="scientific">Rhodothermus profundi</name>
    <dbReference type="NCBI Taxonomy" id="633813"/>
    <lineage>
        <taxon>Bacteria</taxon>
        <taxon>Pseudomonadati</taxon>
        <taxon>Rhodothermota</taxon>
        <taxon>Rhodothermia</taxon>
        <taxon>Rhodothermales</taxon>
        <taxon>Rhodothermaceae</taxon>
        <taxon>Rhodothermus</taxon>
    </lineage>
</organism>